<name>A0A5J4TGM7_9EUKA</name>
<comment type="caution">
    <text evidence="1">The sequence shown here is derived from an EMBL/GenBank/DDBJ whole genome shotgun (WGS) entry which is preliminary data.</text>
</comment>
<dbReference type="AlphaFoldDB" id="A0A5J4TGM7"/>
<reference evidence="1 2" key="1">
    <citation type="submission" date="2019-03" db="EMBL/GenBank/DDBJ databases">
        <title>Single cell metagenomics reveals metabolic interactions within the superorganism composed of flagellate Streblomastix strix and complex community of Bacteroidetes bacteria on its surface.</title>
        <authorList>
            <person name="Treitli S.C."/>
            <person name="Kolisko M."/>
            <person name="Husnik F."/>
            <person name="Keeling P."/>
            <person name="Hampl V."/>
        </authorList>
    </citation>
    <scope>NUCLEOTIDE SEQUENCE [LARGE SCALE GENOMIC DNA]</scope>
    <source>
        <strain evidence="1">ST1C</strain>
    </source>
</reference>
<evidence type="ECO:0000313" key="1">
    <source>
        <dbReference type="EMBL" id="KAA6357249.1"/>
    </source>
</evidence>
<evidence type="ECO:0000313" key="2">
    <source>
        <dbReference type="Proteomes" id="UP000324800"/>
    </source>
</evidence>
<dbReference type="EMBL" id="SNRW01031703">
    <property type="protein sequence ID" value="KAA6357249.1"/>
    <property type="molecule type" value="Genomic_DNA"/>
</dbReference>
<gene>
    <name evidence="1" type="ORF">EZS28_047225</name>
</gene>
<accession>A0A5J4TGM7</accession>
<dbReference type="Proteomes" id="UP000324800">
    <property type="component" value="Unassembled WGS sequence"/>
</dbReference>
<organism evidence="1 2">
    <name type="scientific">Streblomastix strix</name>
    <dbReference type="NCBI Taxonomy" id="222440"/>
    <lineage>
        <taxon>Eukaryota</taxon>
        <taxon>Metamonada</taxon>
        <taxon>Preaxostyla</taxon>
        <taxon>Oxymonadida</taxon>
        <taxon>Streblomastigidae</taxon>
        <taxon>Streblomastix</taxon>
    </lineage>
</organism>
<proteinExistence type="predicted"/>
<sequence length="78" mass="9197">MSKQTGMLALAKRLWHNPTTGRVMEGMKFVHSNEYVFCTIAFDPVISEGIVRFEVIFENTRFYRSVLILIEDLYYENE</sequence>
<protein>
    <submittedName>
        <fullName evidence="1">Uncharacterized protein</fullName>
    </submittedName>
</protein>